<dbReference type="GO" id="GO:0004499">
    <property type="term" value="F:N,N-dimethylaniline monooxygenase activity"/>
    <property type="evidence" value="ECO:0007669"/>
    <property type="project" value="InterPro"/>
</dbReference>
<evidence type="ECO:0000313" key="7">
    <source>
        <dbReference type="Proteomes" id="UP001141434"/>
    </source>
</evidence>
<dbReference type="InterPro" id="IPR020946">
    <property type="entry name" value="Flavin_mOase-like"/>
</dbReference>
<accession>A0A9W9GAC0</accession>
<evidence type="ECO:0000256" key="5">
    <source>
        <dbReference type="ARBA" id="ARBA00023002"/>
    </source>
</evidence>
<evidence type="ECO:0000256" key="2">
    <source>
        <dbReference type="ARBA" id="ARBA00022630"/>
    </source>
</evidence>
<dbReference type="Gene3D" id="3.50.50.60">
    <property type="entry name" value="FAD/NAD(P)-binding domain"/>
    <property type="match status" value="2"/>
</dbReference>
<keyword evidence="4" id="KW-0521">NADP</keyword>
<dbReference type="PRINTS" id="PR00419">
    <property type="entry name" value="ADXRDTASE"/>
</dbReference>
<dbReference type="OrthoDB" id="66881at2759"/>
<keyword evidence="2" id="KW-0285">Flavoprotein</keyword>
<dbReference type="PIRSF" id="PIRSF000332">
    <property type="entry name" value="FMO"/>
    <property type="match status" value="1"/>
</dbReference>
<dbReference type="InterPro" id="IPR036188">
    <property type="entry name" value="FAD/NAD-bd_sf"/>
</dbReference>
<sequence>MPVKSVAVIGAGPSGAIAVDALVQEKTFDVIRVFERQEKAGGVAIKSNCHRVSRENEPPQKLDLGQLYARTADAPLKVPEHLPCRTSAVAQNRFMDSPVYPALETNVDAGVMSFSQEPIPAIRSQWSIDRHGSDTPFRHHSVIRKYIEDLFTQKGYQNLVQYHTTVERTVKEPSSHKWILTLRRAEFSDQQTPSDYWWSEEFDAVVVASGHYAVPFIPVIPGLKEFAAKYPGSVEHTKHYRGPGKYRGKKVITVGASVSAADTAVSLIDSAQVPIHAVVRGRYNVYFGDEAFKHPKIQRRAPISHITSSDGDRTVHFEDGTSELGIDHVIFGTGFTWTLPFLPQMPTRNNRVPDLYQHVFYRHDPTLVFVGAVGAGLTFKVFEWQAVAAARVLAGRATLPSGTEQAKWEVDRIAQKGDGPAFTVLNPEFEAYFEDLRLLAGDPPADTPGRRLPRFDRKWVNDFDEGHERRKRMWRRANAAARL</sequence>
<evidence type="ECO:0008006" key="8">
    <source>
        <dbReference type="Google" id="ProtNLM"/>
    </source>
</evidence>
<dbReference type="GO" id="GO:0050660">
    <property type="term" value="F:flavin adenine dinucleotide binding"/>
    <property type="evidence" value="ECO:0007669"/>
    <property type="project" value="InterPro"/>
</dbReference>
<protein>
    <recommendedName>
        <fullName evidence="8">FAD/NAD(P)-binding domain-containing protein</fullName>
    </recommendedName>
</protein>
<dbReference type="AlphaFoldDB" id="A0A9W9GAC0"/>
<dbReference type="InterPro" id="IPR000960">
    <property type="entry name" value="Flavin_mOase"/>
</dbReference>
<gene>
    <name evidence="6" type="ORF">NUU61_000820</name>
</gene>
<evidence type="ECO:0000313" key="6">
    <source>
        <dbReference type="EMBL" id="KAJ5115061.1"/>
    </source>
</evidence>
<dbReference type="GeneID" id="81390571"/>
<dbReference type="PANTHER" id="PTHR23023">
    <property type="entry name" value="DIMETHYLANILINE MONOOXYGENASE"/>
    <property type="match status" value="1"/>
</dbReference>
<reference evidence="6" key="2">
    <citation type="journal article" date="2023" name="IMA Fungus">
        <title>Comparative genomic study of the Penicillium genus elucidates a diverse pangenome and 15 lateral gene transfer events.</title>
        <authorList>
            <person name="Petersen C."/>
            <person name="Sorensen T."/>
            <person name="Nielsen M.R."/>
            <person name="Sondergaard T.E."/>
            <person name="Sorensen J.L."/>
            <person name="Fitzpatrick D.A."/>
            <person name="Frisvad J.C."/>
            <person name="Nielsen K.L."/>
        </authorList>
    </citation>
    <scope>NUCLEOTIDE SEQUENCE</scope>
    <source>
        <strain evidence="6">IBT 34128</strain>
    </source>
</reference>
<keyword evidence="7" id="KW-1185">Reference proteome</keyword>
<dbReference type="GO" id="GO:0050661">
    <property type="term" value="F:NADP binding"/>
    <property type="evidence" value="ECO:0007669"/>
    <property type="project" value="InterPro"/>
</dbReference>
<dbReference type="SUPFAM" id="SSF51905">
    <property type="entry name" value="FAD/NAD(P)-binding domain"/>
    <property type="match status" value="2"/>
</dbReference>
<evidence type="ECO:0000256" key="4">
    <source>
        <dbReference type="ARBA" id="ARBA00022857"/>
    </source>
</evidence>
<organism evidence="6 7">
    <name type="scientific">Penicillium alfredii</name>
    <dbReference type="NCBI Taxonomy" id="1506179"/>
    <lineage>
        <taxon>Eukaryota</taxon>
        <taxon>Fungi</taxon>
        <taxon>Dikarya</taxon>
        <taxon>Ascomycota</taxon>
        <taxon>Pezizomycotina</taxon>
        <taxon>Eurotiomycetes</taxon>
        <taxon>Eurotiomycetidae</taxon>
        <taxon>Eurotiales</taxon>
        <taxon>Aspergillaceae</taxon>
        <taxon>Penicillium</taxon>
    </lineage>
</organism>
<evidence type="ECO:0000256" key="3">
    <source>
        <dbReference type="ARBA" id="ARBA00022827"/>
    </source>
</evidence>
<reference evidence="6" key="1">
    <citation type="submission" date="2022-11" db="EMBL/GenBank/DDBJ databases">
        <authorList>
            <person name="Petersen C."/>
        </authorList>
    </citation>
    <scope>NUCLEOTIDE SEQUENCE</scope>
    <source>
        <strain evidence="6">IBT 34128</strain>
    </source>
</reference>
<evidence type="ECO:0000256" key="1">
    <source>
        <dbReference type="ARBA" id="ARBA00009183"/>
    </source>
</evidence>
<dbReference type="Pfam" id="PF00743">
    <property type="entry name" value="FMO-like"/>
    <property type="match status" value="2"/>
</dbReference>
<comment type="similarity">
    <text evidence="1">Belongs to the FMO family.</text>
</comment>
<dbReference type="InterPro" id="IPR050346">
    <property type="entry name" value="FMO-like"/>
</dbReference>
<dbReference type="RefSeq" id="XP_056516253.1">
    <property type="nucleotide sequence ID" value="XM_056651403.1"/>
</dbReference>
<proteinExistence type="inferred from homology"/>
<comment type="caution">
    <text evidence="6">The sequence shown here is derived from an EMBL/GenBank/DDBJ whole genome shotgun (WGS) entry which is preliminary data.</text>
</comment>
<name>A0A9W9GAC0_9EURO</name>
<dbReference type="Proteomes" id="UP001141434">
    <property type="component" value="Unassembled WGS sequence"/>
</dbReference>
<dbReference type="EMBL" id="JAPMSZ010000001">
    <property type="protein sequence ID" value="KAJ5115061.1"/>
    <property type="molecule type" value="Genomic_DNA"/>
</dbReference>
<keyword evidence="3" id="KW-0274">FAD</keyword>
<keyword evidence="5" id="KW-0560">Oxidoreductase</keyword>